<dbReference type="SUPFAM" id="SSF50939">
    <property type="entry name" value="Sialidases"/>
    <property type="match status" value="1"/>
</dbReference>
<comment type="caution">
    <text evidence="1">The sequence shown here is derived from an EMBL/GenBank/DDBJ whole genome shotgun (WGS) entry which is preliminary data.</text>
</comment>
<dbReference type="EMBL" id="QRDZ01000004">
    <property type="protein sequence ID" value="RED85503.1"/>
    <property type="molecule type" value="Genomic_DNA"/>
</dbReference>
<accession>A0A3D9KIZ6</accession>
<evidence type="ECO:0008006" key="3">
    <source>
        <dbReference type="Google" id="ProtNLM"/>
    </source>
</evidence>
<dbReference type="CDD" id="cd15482">
    <property type="entry name" value="Sialidase_non-viral"/>
    <property type="match status" value="2"/>
</dbReference>
<evidence type="ECO:0000313" key="1">
    <source>
        <dbReference type="EMBL" id="RED85503.1"/>
    </source>
</evidence>
<sequence>MNKQRIKELAADYATVYESPDPRGVYAYSPGIAVLPGGRLLATLDLGGPGMPNVEGPKRVIEGGWLWFGKALTSDDGGGTWTHRVDFPFMHARPFVAGASVYILGHCRDLMIMRSDDGGETWSEPQALTEGQTWHQAPSNVHYSKGNVYLVMERIASPERLGWPVSVMAPVLLRGREDNDLTRRESWTFASELAFEQVIPEEELDYFGVPFYPVERGSSNELAPGRVCFRMGWLETNVVQFVDENHYFCDPMGSTFHLWMRAHTGGTGFAAIAKAVEQPDGSIATMLERAPSGRKIAFVPCPGGQMKFHILYDEATRLYWLLSTQATDSMTKAERLPPGRFNLPNNERNRLQLHFSKNGFDWCFAGLVAKTESDREARHYGSMAILGDDLLVLSRSGDGQAACAHNGNLITLHRVRNFRELVY</sequence>
<evidence type="ECO:0000313" key="2">
    <source>
        <dbReference type="Proteomes" id="UP000256977"/>
    </source>
</evidence>
<organism evidence="1 2">
    <name type="scientific">Cohnella phaseoli</name>
    <dbReference type="NCBI Taxonomy" id="456490"/>
    <lineage>
        <taxon>Bacteria</taxon>
        <taxon>Bacillati</taxon>
        <taxon>Bacillota</taxon>
        <taxon>Bacilli</taxon>
        <taxon>Bacillales</taxon>
        <taxon>Paenibacillaceae</taxon>
        <taxon>Cohnella</taxon>
    </lineage>
</organism>
<gene>
    <name evidence="1" type="ORF">DFP98_104208</name>
</gene>
<dbReference type="Proteomes" id="UP000256977">
    <property type="component" value="Unassembled WGS sequence"/>
</dbReference>
<dbReference type="OrthoDB" id="3698617at2"/>
<dbReference type="Gene3D" id="2.120.10.10">
    <property type="match status" value="1"/>
</dbReference>
<dbReference type="InterPro" id="IPR036278">
    <property type="entry name" value="Sialidase_sf"/>
</dbReference>
<proteinExistence type="predicted"/>
<keyword evidence="2" id="KW-1185">Reference proteome</keyword>
<dbReference type="RefSeq" id="WP_116059924.1">
    <property type="nucleotide sequence ID" value="NZ_QRDZ01000004.1"/>
</dbReference>
<protein>
    <recommendedName>
        <fullName evidence="3">Exo-alpha-sialidase</fullName>
    </recommendedName>
</protein>
<dbReference type="AlphaFoldDB" id="A0A3D9KIZ6"/>
<name>A0A3D9KIZ6_9BACL</name>
<reference evidence="1 2" key="1">
    <citation type="submission" date="2018-07" db="EMBL/GenBank/DDBJ databases">
        <title>Genomic Encyclopedia of Type Strains, Phase III (KMG-III): the genomes of soil and plant-associated and newly described type strains.</title>
        <authorList>
            <person name="Whitman W."/>
        </authorList>
    </citation>
    <scope>NUCLEOTIDE SEQUENCE [LARGE SCALE GENOMIC DNA]</scope>
    <source>
        <strain evidence="1 2">CECT 7287</strain>
    </source>
</reference>